<sequence length="115" mass="13535">MGFTKGLTRFRPTAILRYGQLQIRKISSVSRKNEIFNEEQRRQKESVGRIEKIEVRYLGLPEDVTLIMNKGISTPFNCAQHLSEGHCKRSALLFWMERFHGIFIDLYKKIVHCSY</sequence>
<dbReference type="EnsemblMetazoa" id="MESCA007999-RA">
    <property type="protein sequence ID" value="MESCA007999-PA"/>
    <property type="gene ID" value="MESCA007999"/>
</dbReference>
<name>T1GW30_MEGSC</name>
<accession>T1GW30</accession>
<dbReference type="STRING" id="36166.T1GW30"/>
<evidence type="ECO:0000313" key="1">
    <source>
        <dbReference type="EnsemblMetazoa" id="MESCA007999-PA"/>
    </source>
</evidence>
<dbReference type="Proteomes" id="UP000015102">
    <property type="component" value="Unassembled WGS sequence"/>
</dbReference>
<protein>
    <submittedName>
        <fullName evidence="1">Uncharacterized protein</fullName>
    </submittedName>
</protein>
<proteinExistence type="predicted"/>
<evidence type="ECO:0000313" key="2">
    <source>
        <dbReference type="Proteomes" id="UP000015102"/>
    </source>
</evidence>
<keyword evidence="2" id="KW-1185">Reference proteome</keyword>
<reference evidence="2" key="1">
    <citation type="submission" date="2013-02" db="EMBL/GenBank/DDBJ databases">
        <authorList>
            <person name="Hughes D."/>
        </authorList>
    </citation>
    <scope>NUCLEOTIDE SEQUENCE</scope>
    <source>
        <strain>Durham</strain>
        <strain evidence="2">NC isolate 2 -- Noor lab</strain>
    </source>
</reference>
<organism evidence="1 2">
    <name type="scientific">Megaselia scalaris</name>
    <name type="common">Humpbacked fly</name>
    <name type="synonym">Phora scalaris</name>
    <dbReference type="NCBI Taxonomy" id="36166"/>
    <lineage>
        <taxon>Eukaryota</taxon>
        <taxon>Metazoa</taxon>
        <taxon>Ecdysozoa</taxon>
        <taxon>Arthropoda</taxon>
        <taxon>Hexapoda</taxon>
        <taxon>Insecta</taxon>
        <taxon>Pterygota</taxon>
        <taxon>Neoptera</taxon>
        <taxon>Endopterygota</taxon>
        <taxon>Diptera</taxon>
        <taxon>Brachycera</taxon>
        <taxon>Muscomorpha</taxon>
        <taxon>Platypezoidea</taxon>
        <taxon>Phoridae</taxon>
        <taxon>Megaseliini</taxon>
        <taxon>Megaselia</taxon>
    </lineage>
</organism>
<reference evidence="1" key="2">
    <citation type="submission" date="2015-06" db="UniProtKB">
        <authorList>
            <consortium name="EnsemblMetazoa"/>
        </authorList>
    </citation>
    <scope>IDENTIFICATION</scope>
</reference>
<dbReference type="EMBL" id="CAQQ02041323">
    <property type="status" value="NOT_ANNOTATED_CDS"/>
    <property type="molecule type" value="Genomic_DNA"/>
</dbReference>
<dbReference type="HOGENOM" id="CLU_2111657_0_0_1"/>
<dbReference type="AlphaFoldDB" id="T1GW30"/>